<dbReference type="EMBL" id="FPAA01000019">
    <property type="protein sequence ID" value="SFT03959.1"/>
    <property type="molecule type" value="Genomic_DNA"/>
</dbReference>
<accession>A0A1I6UR73</accession>
<sequence length="45" mass="5369">MIYDDEVCYRCGLYFESEHGYPTGAEEDHLCTDCKDRRIDHDFGY</sequence>
<keyword evidence="2" id="KW-1185">Reference proteome</keyword>
<protein>
    <submittedName>
        <fullName evidence="1">Uncharacterized protein</fullName>
    </submittedName>
</protein>
<reference evidence="2" key="1">
    <citation type="submission" date="2016-10" db="EMBL/GenBank/DDBJ databases">
        <authorList>
            <person name="Varghese N."/>
            <person name="Submissions S."/>
        </authorList>
    </citation>
    <scope>NUCLEOTIDE SEQUENCE [LARGE SCALE GENOMIC DNA]</scope>
    <source>
        <strain evidence="2">DSM 45789</strain>
    </source>
</reference>
<evidence type="ECO:0000313" key="1">
    <source>
        <dbReference type="EMBL" id="SFT03959.1"/>
    </source>
</evidence>
<dbReference type="Proteomes" id="UP000198660">
    <property type="component" value="Unassembled WGS sequence"/>
</dbReference>
<proteinExistence type="predicted"/>
<organism evidence="1 2">
    <name type="scientific">Marininema halotolerans</name>
    <dbReference type="NCBI Taxonomy" id="1155944"/>
    <lineage>
        <taxon>Bacteria</taxon>
        <taxon>Bacillati</taxon>
        <taxon>Bacillota</taxon>
        <taxon>Bacilli</taxon>
        <taxon>Bacillales</taxon>
        <taxon>Thermoactinomycetaceae</taxon>
        <taxon>Marininema</taxon>
    </lineage>
</organism>
<gene>
    <name evidence="1" type="ORF">SAMN05444972_11925</name>
</gene>
<dbReference type="AlphaFoldDB" id="A0A1I6UR73"/>
<evidence type="ECO:0000313" key="2">
    <source>
        <dbReference type="Proteomes" id="UP000198660"/>
    </source>
</evidence>
<name>A0A1I6UR73_9BACL</name>